<sequence length="385" mass="43097">MQPLLLYIEVNLLCVLILLLLAIKATKSNESRDTQTWFVAVLCAGIAAFSLDIVWTFVMTDALDVGFLGSFLINASYYFLATVASYCWFVYSERVQRSRFARTRRGLLICAIPLMISFALIVSSAATGWVLSIDETGAYERGDGYYVQFAIVYGYGAVTAVHAVFNAFKKENFALRSQYLTLTYFAIFPLLFISLQAALPGVPLTCVGMTFSLLWVYLNMQEQNISLDPLTQLNNRTHLAKYVAQKMRHRDAERTLCLFIIDVDRFKQINDTFGHVEGDRALQRVADAMRRLSAKEPAFLSRYGGDEFIIVKDAPGTCDAVAASALLNAELAQLNEEAGAPYEMRVSVGGARYESGIRTLQDFIRAADRELYEAKAKRSQEGRAR</sequence>
<dbReference type="RefSeq" id="WP_160942745.1">
    <property type="nucleotide sequence ID" value="NZ_CP063310.1"/>
</dbReference>
<reference evidence="1 2" key="1">
    <citation type="submission" date="2020-10" db="EMBL/GenBank/DDBJ databases">
        <title>Eggerthella sp. nov., isolated from human feces.</title>
        <authorList>
            <person name="Yajun G."/>
        </authorList>
    </citation>
    <scope>NUCLEOTIDE SEQUENCE [LARGE SCALE GENOMIC DNA]</scope>
    <source>
        <strain evidence="1 2">HF-1101</strain>
    </source>
</reference>
<dbReference type="InterPro" id="IPR050469">
    <property type="entry name" value="Diguanylate_Cyclase"/>
</dbReference>
<dbReference type="Gene3D" id="3.30.70.270">
    <property type="match status" value="1"/>
</dbReference>
<organism evidence="1 2">
    <name type="scientific">Eggerthella guodeyinii</name>
    <dbReference type="NCBI Taxonomy" id="2690837"/>
    <lineage>
        <taxon>Bacteria</taxon>
        <taxon>Bacillati</taxon>
        <taxon>Actinomycetota</taxon>
        <taxon>Coriobacteriia</taxon>
        <taxon>Eggerthellales</taxon>
        <taxon>Eggerthellaceae</taxon>
        <taxon>Eggerthella</taxon>
    </lineage>
</organism>
<dbReference type="KEGG" id="egd:GS424_012285"/>
<dbReference type="InterPro" id="IPR000160">
    <property type="entry name" value="GGDEF_dom"/>
</dbReference>
<name>A0A6L7IU07_9ACTN</name>
<accession>A0A6L7IU07</accession>
<dbReference type="PANTHER" id="PTHR45138">
    <property type="entry name" value="REGULATORY COMPONENTS OF SENSORY TRANSDUCTION SYSTEM"/>
    <property type="match status" value="1"/>
</dbReference>
<dbReference type="GO" id="GO:0043709">
    <property type="term" value="P:cell adhesion involved in single-species biofilm formation"/>
    <property type="evidence" value="ECO:0007669"/>
    <property type="project" value="TreeGrafter"/>
</dbReference>
<dbReference type="InterPro" id="IPR043128">
    <property type="entry name" value="Rev_trsase/Diguanyl_cyclase"/>
</dbReference>
<dbReference type="Pfam" id="PF00990">
    <property type="entry name" value="GGDEF"/>
    <property type="match status" value="1"/>
</dbReference>
<dbReference type="CDD" id="cd01949">
    <property type="entry name" value="GGDEF"/>
    <property type="match status" value="1"/>
</dbReference>
<evidence type="ECO:0000313" key="1">
    <source>
        <dbReference type="EMBL" id="QOS67290.1"/>
    </source>
</evidence>
<dbReference type="PROSITE" id="PS50887">
    <property type="entry name" value="GGDEF"/>
    <property type="match status" value="1"/>
</dbReference>
<dbReference type="InterPro" id="IPR029787">
    <property type="entry name" value="Nucleotide_cyclase"/>
</dbReference>
<protein>
    <submittedName>
        <fullName evidence="1">Diguanylate cyclase</fullName>
    </submittedName>
</protein>
<dbReference type="GO" id="GO:0052621">
    <property type="term" value="F:diguanylate cyclase activity"/>
    <property type="evidence" value="ECO:0007669"/>
    <property type="project" value="TreeGrafter"/>
</dbReference>
<evidence type="ECO:0000313" key="2">
    <source>
        <dbReference type="Proteomes" id="UP000478463"/>
    </source>
</evidence>
<proteinExistence type="predicted"/>
<dbReference type="Proteomes" id="UP000478463">
    <property type="component" value="Chromosome"/>
</dbReference>
<dbReference type="EMBL" id="CP063310">
    <property type="protein sequence ID" value="QOS67290.1"/>
    <property type="molecule type" value="Genomic_DNA"/>
</dbReference>
<dbReference type="GO" id="GO:0005886">
    <property type="term" value="C:plasma membrane"/>
    <property type="evidence" value="ECO:0007669"/>
    <property type="project" value="TreeGrafter"/>
</dbReference>
<dbReference type="SUPFAM" id="SSF55073">
    <property type="entry name" value="Nucleotide cyclase"/>
    <property type="match status" value="1"/>
</dbReference>
<dbReference type="SMART" id="SM00267">
    <property type="entry name" value="GGDEF"/>
    <property type="match status" value="1"/>
</dbReference>
<gene>
    <name evidence="1" type="ORF">GS424_012285</name>
</gene>
<dbReference type="GO" id="GO:1902201">
    <property type="term" value="P:negative regulation of bacterial-type flagellum-dependent cell motility"/>
    <property type="evidence" value="ECO:0007669"/>
    <property type="project" value="TreeGrafter"/>
</dbReference>
<dbReference type="AlphaFoldDB" id="A0A6L7IU07"/>
<dbReference type="PANTHER" id="PTHR45138:SF9">
    <property type="entry name" value="DIGUANYLATE CYCLASE DGCM-RELATED"/>
    <property type="match status" value="1"/>
</dbReference>
<dbReference type="NCBIfam" id="TIGR00254">
    <property type="entry name" value="GGDEF"/>
    <property type="match status" value="1"/>
</dbReference>